<proteinExistence type="predicted"/>
<gene>
    <name evidence="1" type="ORF">OXH18_03310</name>
</gene>
<sequence>MNAQRRNLFLKTATWLIAEVILNLVGLDNLADYSEFIFDQNLAASGDRPAITTTLVFDQGNVPRLFV</sequence>
<accession>A0A9E8ZD20</accession>
<reference evidence="1" key="1">
    <citation type="submission" date="2022-12" db="EMBL/GenBank/DDBJ databases">
        <title>Polyphasic identification of a Novel Hot-Spring Cyanobacterium Ocullathermofonsia sinensis gen nov. sp. nov. and Genomic Insights on its Adaptations to the Thermal Habitat.</title>
        <authorList>
            <person name="Daroch M."/>
            <person name="Tang J."/>
            <person name="Jiang Y."/>
        </authorList>
    </citation>
    <scope>NUCLEOTIDE SEQUENCE</scope>
    <source>
        <strain evidence="1">PKUAC-SCTA174</strain>
    </source>
</reference>
<keyword evidence="2" id="KW-1185">Reference proteome</keyword>
<evidence type="ECO:0000313" key="1">
    <source>
        <dbReference type="EMBL" id="WAL61044.1"/>
    </source>
</evidence>
<dbReference type="EMBL" id="CP113797">
    <property type="protein sequence ID" value="WAL61044.1"/>
    <property type="molecule type" value="Genomic_DNA"/>
</dbReference>
<dbReference type="AlphaFoldDB" id="A0A9E8ZD20"/>
<protein>
    <submittedName>
        <fullName evidence="1">Uncharacterized protein</fullName>
    </submittedName>
</protein>
<dbReference type="Proteomes" id="UP001163152">
    <property type="component" value="Chromosome"/>
</dbReference>
<dbReference type="RefSeq" id="WP_268610999.1">
    <property type="nucleotide sequence ID" value="NZ_CP113797.1"/>
</dbReference>
<name>A0A9E8ZD20_9CYAN</name>
<evidence type="ECO:0000313" key="2">
    <source>
        <dbReference type="Proteomes" id="UP001163152"/>
    </source>
</evidence>
<dbReference type="KEGG" id="tsin:OXH18_03310"/>
<organism evidence="1 2">
    <name type="scientific">Thermocoleostomius sinensis A174</name>
    <dbReference type="NCBI Taxonomy" id="2016057"/>
    <lineage>
        <taxon>Bacteria</taxon>
        <taxon>Bacillati</taxon>
        <taxon>Cyanobacteriota</taxon>
        <taxon>Cyanophyceae</taxon>
        <taxon>Oculatellales</taxon>
        <taxon>Oculatellaceae</taxon>
        <taxon>Thermocoleostomius</taxon>
    </lineage>
</organism>